<reference evidence="1 2" key="1">
    <citation type="journal article" date="2013" name="Virus Genes">
        <title>The genome of a baculovirus isolated from Hemileuca sp. encodes a serpin ortholog.</title>
        <authorList>
            <person name="Rohrmann G.F."/>
            <person name="Erlandson M.A."/>
            <person name="Theilmann D.A."/>
        </authorList>
    </citation>
    <scope>NUCLEOTIDE SEQUENCE [LARGE SCALE GENOMIC DNA]</scope>
</reference>
<accession>S5MQB9</accession>
<dbReference type="GeneID" id="16489454"/>
<sequence length="131" mass="15717">MEPKTFDEYVYENMLEQYEQSDYIDYLLDHIEKFEDIEKSDMEEQRIKHLLDLYEVDLNEEFERCYLYNCKDDESNDESKVELVADRIDHKKLTSPQTETTKDYFDNFCNTTTTAPSTTITNTSTKMDLNE</sequence>
<evidence type="ECO:0000313" key="2">
    <source>
        <dbReference type="Proteomes" id="UP000203768"/>
    </source>
</evidence>
<evidence type="ECO:0000313" key="1">
    <source>
        <dbReference type="EMBL" id="AGR56804.1"/>
    </source>
</evidence>
<proteinExistence type="predicted"/>
<organism evidence="1 2">
    <name type="scientific">Hemileuca sp. nucleopolyhedrovirus</name>
    <dbReference type="NCBI Taxonomy" id="1367203"/>
    <lineage>
        <taxon>Viruses</taxon>
        <taxon>Viruses incertae sedis</taxon>
        <taxon>Naldaviricetes</taxon>
        <taxon>Lefavirales</taxon>
        <taxon>Baculoviridae</taxon>
        <taxon>Alphabaculovirus</taxon>
        <taxon>Alphabaculovirus heleucae</taxon>
        <taxon>Hemileuca species nucleopolyhedrovirus</taxon>
    </lineage>
</organism>
<dbReference type="EMBL" id="KF158713">
    <property type="protein sequence ID" value="AGR56804.1"/>
    <property type="molecule type" value="Genomic_DNA"/>
</dbReference>
<dbReference type="KEGG" id="vg:16489454"/>
<gene>
    <name evidence="1" type="ORF">Hesp052</name>
</gene>
<name>S5MQB9_9ABAC</name>
<dbReference type="RefSeq" id="YP_008378268.1">
    <property type="nucleotide sequence ID" value="NC_021923.1"/>
</dbReference>
<keyword evidence="2" id="KW-1185">Reference proteome</keyword>
<dbReference type="Proteomes" id="UP000203768">
    <property type="component" value="Segment"/>
</dbReference>
<protein>
    <submittedName>
        <fullName evidence="1">Uncharacterized protein</fullName>
    </submittedName>
</protein>